<sequence length="81" mass="8819">MSSRRVVKGSLSKSERDGNVPALTKGRRNRWRRQKSVNSKNRVDAAIGESASKLRTGREPRPATASVKTKAASERASAPSQ</sequence>
<reference evidence="2 3" key="1">
    <citation type="journal article" date="2019" name="Commun. Biol.">
        <title>The bagworm genome reveals a unique fibroin gene that provides high tensile strength.</title>
        <authorList>
            <person name="Kono N."/>
            <person name="Nakamura H."/>
            <person name="Ohtoshi R."/>
            <person name="Tomita M."/>
            <person name="Numata K."/>
            <person name="Arakawa K."/>
        </authorList>
    </citation>
    <scope>NUCLEOTIDE SEQUENCE [LARGE SCALE GENOMIC DNA]</scope>
</reference>
<dbReference type="AlphaFoldDB" id="A0A4C2ACU5"/>
<evidence type="ECO:0000313" key="2">
    <source>
        <dbReference type="EMBL" id="GBP98466.1"/>
    </source>
</evidence>
<feature type="region of interest" description="Disordered" evidence="1">
    <location>
        <begin position="1"/>
        <end position="81"/>
    </location>
</feature>
<protein>
    <submittedName>
        <fullName evidence="2">Uncharacterized protein</fullName>
    </submittedName>
</protein>
<comment type="caution">
    <text evidence="2">The sequence shown here is derived from an EMBL/GenBank/DDBJ whole genome shotgun (WGS) entry which is preliminary data.</text>
</comment>
<dbReference type="Proteomes" id="UP000299102">
    <property type="component" value="Unassembled WGS sequence"/>
</dbReference>
<name>A0A4C2ACU5_EUMVA</name>
<feature type="compositionally biased region" description="Basic residues" evidence="1">
    <location>
        <begin position="25"/>
        <end position="35"/>
    </location>
</feature>
<evidence type="ECO:0000313" key="3">
    <source>
        <dbReference type="Proteomes" id="UP000299102"/>
    </source>
</evidence>
<evidence type="ECO:0000256" key="1">
    <source>
        <dbReference type="SAM" id="MobiDB-lite"/>
    </source>
</evidence>
<organism evidence="2 3">
    <name type="scientific">Eumeta variegata</name>
    <name type="common">Bagworm moth</name>
    <name type="synonym">Eumeta japonica</name>
    <dbReference type="NCBI Taxonomy" id="151549"/>
    <lineage>
        <taxon>Eukaryota</taxon>
        <taxon>Metazoa</taxon>
        <taxon>Ecdysozoa</taxon>
        <taxon>Arthropoda</taxon>
        <taxon>Hexapoda</taxon>
        <taxon>Insecta</taxon>
        <taxon>Pterygota</taxon>
        <taxon>Neoptera</taxon>
        <taxon>Endopterygota</taxon>
        <taxon>Lepidoptera</taxon>
        <taxon>Glossata</taxon>
        <taxon>Ditrysia</taxon>
        <taxon>Tineoidea</taxon>
        <taxon>Psychidae</taxon>
        <taxon>Oiketicinae</taxon>
        <taxon>Eumeta</taxon>
    </lineage>
</organism>
<accession>A0A4C2ACU5</accession>
<dbReference type="EMBL" id="BGZK01003148">
    <property type="protein sequence ID" value="GBP98466.1"/>
    <property type="molecule type" value="Genomic_DNA"/>
</dbReference>
<proteinExistence type="predicted"/>
<keyword evidence="3" id="KW-1185">Reference proteome</keyword>
<gene>
    <name evidence="2" type="ORF">EVAR_59892_1</name>
</gene>